<gene>
    <name evidence="1" type="ORF">EVAR_20233_1</name>
</gene>
<dbReference type="Proteomes" id="UP000299102">
    <property type="component" value="Unassembled WGS sequence"/>
</dbReference>
<name>A0A4C1W9M6_EUMVA</name>
<reference evidence="1 2" key="1">
    <citation type="journal article" date="2019" name="Commun. Biol.">
        <title>The bagworm genome reveals a unique fibroin gene that provides high tensile strength.</title>
        <authorList>
            <person name="Kono N."/>
            <person name="Nakamura H."/>
            <person name="Ohtoshi R."/>
            <person name="Tomita M."/>
            <person name="Numata K."/>
            <person name="Arakawa K."/>
        </authorList>
    </citation>
    <scope>NUCLEOTIDE SEQUENCE [LARGE SCALE GENOMIC DNA]</scope>
</reference>
<accession>A0A4C1W9M6</accession>
<comment type="caution">
    <text evidence="1">The sequence shown here is derived from an EMBL/GenBank/DDBJ whole genome shotgun (WGS) entry which is preliminary data.</text>
</comment>
<organism evidence="1 2">
    <name type="scientific">Eumeta variegata</name>
    <name type="common">Bagworm moth</name>
    <name type="synonym">Eumeta japonica</name>
    <dbReference type="NCBI Taxonomy" id="151549"/>
    <lineage>
        <taxon>Eukaryota</taxon>
        <taxon>Metazoa</taxon>
        <taxon>Ecdysozoa</taxon>
        <taxon>Arthropoda</taxon>
        <taxon>Hexapoda</taxon>
        <taxon>Insecta</taxon>
        <taxon>Pterygota</taxon>
        <taxon>Neoptera</taxon>
        <taxon>Endopterygota</taxon>
        <taxon>Lepidoptera</taxon>
        <taxon>Glossata</taxon>
        <taxon>Ditrysia</taxon>
        <taxon>Tineoidea</taxon>
        <taxon>Psychidae</taxon>
        <taxon>Oiketicinae</taxon>
        <taxon>Eumeta</taxon>
    </lineage>
</organism>
<sequence>MEAASYIGSLQLGAFSAGCPSEVFGIISQYWFGRYRTPSVVGRMVSAAVTARELASRFFSAIAALRTGCTNIAACYSYICASGMNAYACTYGLHTLRRGHIVHTPAA</sequence>
<evidence type="ECO:0000313" key="1">
    <source>
        <dbReference type="EMBL" id="GBP47229.1"/>
    </source>
</evidence>
<evidence type="ECO:0000313" key="2">
    <source>
        <dbReference type="Proteomes" id="UP000299102"/>
    </source>
</evidence>
<dbReference type="EMBL" id="BGZK01000498">
    <property type="protein sequence ID" value="GBP47229.1"/>
    <property type="molecule type" value="Genomic_DNA"/>
</dbReference>
<keyword evidence="2" id="KW-1185">Reference proteome</keyword>
<dbReference type="AlphaFoldDB" id="A0A4C1W9M6"/>
<proteinExistence type="predicted"/>
<protein>
    <submittedName>
        <fullName evidence="1">Uncharacterized protein</fullName>
    </submittedName>
</protein>